<dbReference type="SUPFAM" id="SSF46955">
    <property type="entry name" value="Putative DNA-binding domain"/>
    <property type="match status" value="1"/>
</dbReference>
<dbReference type="Pfam" id="PF13411">
    <property type="entry name" value="MerR_1"/>
    <property type="match status" value="1"/>
</dbReference>
<reference evidence="4" key="1">
    <citation type="submission" date="2016-10" db="EMBL/GenBank/DDBJ databases">
        <authorList>
            <person name="Varghese N."/>
            <person name="Submissions S."/>
        </authorList>
    </citation>
    <scope>NUCLEOTIDE SEQUENCE [LARGE SCALE GENOMIC DNA]</scope>
    <source>
        <strain evidence="4">LMG 2223</strain>
    </source>
</reference>
<evidence type="ECO:0000313" key="4">
    <source>
        <dbReference type="Proteomes" id="UP000198600"/>
    </source>
</evidence>
<dbReference type="Proteomes" id="UP000198600">
    <property type="component" value="Chromosome I"/>
</dbReference>
<dbReference type="PROSITE" id="PS50937">
    <property type="entry name" value="HTH_MERR_2"/>
    <property type="match status" value="1"/>
</dbReference>
<dbReference type="STRING" id="46679.SAMN05216202_3582"/>
<evidence type="ECO:0000313" key="3">
    <source>
        <dbReference type="EMBL" id="SDV03978.1"/>
    </source>
</evidence>
<dbReference type="AlphaFoldDB" id="A0A1H2NFC9"/>
<dbReference type="GO" id="GO:0003700">
    <property type="term" value="F:DNA-binding transcription factor activity"/>
    <property type="evidence" value="ECO:0007669"/>
    <property type="project" value="InterPro"/>
</dbReference>
<dbReference type="InterPro" id="IPR009061">
    <property type="entry name" value="DNA-bd_dom_put_sf"/>
</dbReference>
<dbReference type="EMBL" id="LT629802">
    <property type="protein sequence ID" value="SDV03978.1"/>
    <property type="molecule type" value="Genomic_DNA"/>
</dbReference>
<name>A0A1H2NFC9_9PSED</name>
<gene>
    <name evidence="3" type="ORF">SAMN05216202_3582</name>
</gene>
<dbReference type="GO" id="GO:0003677">
    <property type="term" value="F:DNA binding"/>
    <property type="evidence" value="ECO:0007669"/>
    <property type="project" value="UniProtKB-KW"/>
</dbReference>
<dbReference type="RefSeq" id="WP_084379999.1">
    <property type="nucleotide sequence ID" value="NZ_LS483433.1"/>
</dbReference>
<accession>A0A1H2NFC9</accession>
<dbReference type="CDD" id="cd01109">
    <property type="entry name" value="HTH_YyaN"/>
    <property type="match status" value="1"/>
</dbReference>
<protein>
    <submittedName>
        <fullName evidence="3">DNA-binding transcriptional regulator, MerR family</fullName>
    </submittedName>
</protein>
<organism evidence="3 4">
    <name type="scientific">Pseudomonas mucidolens</name>
    <dbReference type="NCBI Taxonomy" id="46679"/>
    <lineage>
        <taxon>Bacteria</taxon>
        <taxon>Pseudomonadati</taxon>
        <taxon>Pseudomonadota</taxon>
        <taxon>Gammaproteobacteria</taxon>
        <taxon>Pseudomonadales</taxon>
        <taxon>Pseudomonadaceae</taxon>
        <taxon>Pseudomonas</taxon>
    </lineage>
</organism>
<keyword evidence="4" id="KW-1185">Reference proteome</keyword>
<dbReference type="OrthoDB" id="9808480at2"/>
<dbReference type="PANTHER" id="PTHR30204:SF98">
    <property type="entry name" value="HTH-TYPE TRANSCRIPTIONAL REGULATOR ADHR"/>
    <property type="match status" value="1"/>
</dbReference>
<dbReference type="PANTHER" id="PTHR30204">
    <property type="entry name" value="REDOX-CYCLING DRUG-SENSING TRANSCRIPTIONAL ACTIVATOR SOXR"/>
    <property type="match status" value="1"/>
</dbReference>
<keyword evidence="1 3" id="KW-0238">DNA-binding</keyword>
<evidence type="ECO:0000259" key="2">
    <source>
        <dbReference type="PROSITE" id="PS50937"/>
    </source>
</evidence>
<proteinExistence type="predicted"/>
<dbReference type="SMART" id="SM00422">
    <property type="entry name" value="HTH_MERR"/>
    <property type="match status" value="1"/>
</dbReference>
<evidence type="ECO:0000256" key="1">
    <source>
        <dbReference type="ARBA" id="ARBA00023125"/>
    </source>
</evidence>
<sequence>MNASQTIDQVAKRTGLTAYTLRYYERIGLLAPVARAAGGQRLYAPTDIAWLEFLLRLRTTHMTIGKMQTFAKLRSAGDSTVAERRQMLESHLQDVQGEIVAMQKAVAALQAKIDHYRVLEAKEDV</sequence>
<dbReference type="Gene3D" id="1.10.1660.10">
    <property type="match status" value="1"/>
</dbReference>
<feature type="domain" description="HTH merR-type" evidence="2">
    <location>
        <begin position="6"/>
        <end position="73"/>
    </location>
</feature>
<dbReference type="InterPro" id="IPR047057">
    <property type="entry name" value="MerR_fam"/>
</dbReference>
<dbReference type="InterPro" id="IPR000551">
    <property type="entry name" value="MerR-type_HTH_dom"/>
</dbReference>